<feature type="domain" description="DUF1858" evidence="4">
    <location>
        <begin position="550"/>
        <end position="607"/>
    </location>
</feature>
<dbReference type="InterPro" id="IPR010266">
    <property type="entry name" value="NnrS"/>
</dbReference>
<dbReference type="EMBL" id="JANUCP010000003">
    <property type="protein sequence ID" value="MCS3919615.1"/>
    <property type="molecule type" value="Genomic_DNA"/>
</dbReference>
<name>A0ABT2ERU1_9BACT</name>
<feature type="domain" description="MIP18 family-like" evidence="3">
    <location>
        <begin position="654"/>
        <end position="724"/>
    </location>
</feature>
<comment type="caution">
    <text evidence="5">The sequence shown here is derived from an EMBL/GenBank/DDBJ whole genome shotgun (WGS) entry which is preliminary data.</text>
</comment>
<dbReference type="PANTHER" id="PTHR42831:SF1">
    <property type="entry name" value="FE-S PROTEIN MATURATION AUXILIARY FACTOR YITW"/>
    <property type="match status" value="1"/>
</dbReference>
<dbReference type="Gene3D" id="1.20.210.10">
    <property type="entry name" value="Cytochrome c oxidase-like, subunit I domain"/>
    <property type="match status" value="1"/>
</dbReference>
<reference evidence="5 6" key="1">
    <citation type="submission" date="2022-08" db="EMBL/GenBank/DDBJ databases">
        <title>Bacterial and archaeal communities from various locations to study Microbial Dark Matter (Phase II).</title>
        <authorList>
            <person name="Stepanauskas R."/>
        </authorList>
    </citation>
    <scope>NUCLEOTIDE SEQUENCE [LARGE SCALE GENOMIC DNA]</scope>
    <source>
        <strain evidence="5 6">PD1</strain>
    </source>
</reference>
<organism evidence="5 6">
    <name type="scientific">Candidatus Fervidibacter sacchari</name>
    <dbReference type="NCBI Taxonomy" id="1448929"/>
    <lineage>
        <taxon>Bacteria</taxon>
        <taxon>Candidatus Fervidibacterota</taxon>
        <taxon>Candidatus Fervidibacter</taxon>
    </lineage>
</organism>
<keyword evidence="2" id="KW-1133">Transmembrane helix</keyword>
<feature type="transmembrane region" description="Helical" evidence="2">
    <location>
        <begin position="446"/>
        <end position="469"/>
    </location>
</feature>
<accession>A0ABT2ERU1</accession>
<dbReference type="InterPro" id="IPR034904">
    <property type="entry name" value="FSCA_dom_sf"/>
</dbReference>
<evidence type="ECO:0000259" key="4">
    <source>
        <dbReference type="Pfam" id="PF08984"/>
    </source>
</evidence>
<dbReference type="InterPro" id="IPR038062">
    <property type="entry name" value="ScdA-like_N_sf"/>
</dbReference>
<keyword evidence="2" id="KW-0472">Membrane</keyword>
<feature type="transmembrane region" description="Helical" evidence="2">
    <location>
        <begin position="99"/>
        <end position="124"/>
    </location>
</feature>
<feature type="transmembrane region" description="Helical" evidence="2">
    <location>
        <begin position="307"/>
        <end position="325"/>
    </location>
</feature>
<dbReference type="SUPFAM" id="SSF117916">
    <property type="entry name" value="Fe-S cluster assembly (FSCA) domain-like"/>
    <property type="match status" value="1"/>
</dbReference>
<gene>
    <name evidence="5" type="ORF">M2350_002028</name>
</gene>
<feature type="transmembrane region" description="Helical" evidence="2">
    <location>
        <begin position="174"/>
        <end position="196"/>
    </location>
</feature>
<feature type="transmembrane region" description="Helical" evidence="2">
    <location>
        <begin position="408"/>
        <end position="426"/>
    </location>
</feature>
<dbReference type="Gene3D" id="1.10.3910.10">
    <property type="entry name" value="SP0561-like"/>
    <property type="match status" value="2"/>
</dbReference>
<dbReference type="SUPFAM" id="SSF81442">
    <property type="entry name" value="Cytochrome c oxidase subunit I-like"/>
    <property type="match status" value="1"/>
</dbReference>
<dbReference type="InterPro" id="IPR015077">
    <property type="entry name" value="DUF1858"/>
</dbReference>
<feature type="transmembrane region" description="Helical" evidence="2">
    <location>
        <begin position="372"/>
        <end position="396"/>
    </location>
</feature>
<evidence type="ECO:0000256" key="1">
    <source>
        <dbReference type="SAM" id="MobiDB-lite"/>
    </source>
</evidence>
<dbReference type="PANTHER" id="PTHR42831">
    <property type="entry name" value="FE-S PROTEIN MATURATION AUXILIARY FACTOR YITW"/>
    <property type="match status" value="1"/>
</dbReference>
<evidence type="ECO:0000313" key="6">
    <source>
        <dbReference type="Proteomes" id="UP001204798"/>
    </source>
</evidence>
<protein>
    <submittedName>
        <fullName evidence="5">Metal-sulfur cluster biosynthetic enzyme</fullName>
    </submittedName>
</protein>
<dbReference type="InterPro" id="IPR036927">
    <property type="entry name" value="Cyt_c_oxase-like_su1_sf"/>
</dbReference>
<keyword evidence="6" id="KW-1185">Reference proteome</keyword>
<proteinExistence type="predicted"/>
<feature type="transmembrane region" description="Helical" evidence="2">
    <location>
        <begin position="337"/>
        <end position="360"/>
    </location>
</feature>
<dbReference type="InterPro" id="IPR052339">
    <property type="entry name" value="Fe-S_Maturation_MIP18"/>
</dbReference>
<feature type="region of interest" description="Disordered" evidence="1">
    <location>
        <begin position="617"/>
        <end position="645"/>
    </location>
</feature>
<evidence type="ECO:0000313" key="5">
    <source>
        <dbReference type="EMBL" id="MCS3919615.1"/>
    </source>
</evidence>
<dbReference type="Proteomes" id="UP001204798">
    <property type="component" value="Unassembled WGS sequence"/>
</dbReference>
<dbReference type="Pfam" id="PF08984">
    <property type="entry name" value="DUF1858"/>
    <property type="match status" value="1"/>
</dbReference>
<sequence>MKNDSERRSDIRLVTPEMLLPEVVAKYPATRKVFDKYGLRGCGGPTGPREPVAWFARLHNVPLQQLLDELNEAARESLDGKSVEVRFEPTIADTIYQPYFSAAAAFAVIFGGLWGAVLLAVMSITYEVQFAVPYGWILAHGQGMISGFVALMAMGFAFQAFPRFKHSELQLPKLAIAILPLMLLGLTGQIVAHFFLPKPVFPSESPLMVNWLEFVKRFSPYGWSLVVGTLGASLQWLAVTFFVIVVAVTLKRAKKPEPYDPIVYASLIWLWLSALANIILFVHWGTIPDRDAFIQRVGTWNAPLRDAQIFGFAAQLILGVSLRFLPHAYGFREPPRWWAKFLLLSSNLSTLALVVSFPLYMALRDHRLMALYWFALLAWLVLVVGQIAMFGLFGAAQERDRALKFIRSAYLWAVIGLVMGLAMPFYNIATHQNFSHNYLAAYRHALLSGFILLMIVGVSSKVTPILAGVDLRQANPLWTAFVFLNLGNILRIVGQTLLDFNSFVGFLVAASGFVQWAGIALWADDLWNNIVIGRRIAKEGMTNAEEITDITPQTKVATVLERYPQTLEVFLRYGFAPLANPVLRKTMARVVTIEQACRREGVDLQALLRDLRKAAGLEAEQPTPSEVARELAAKSETPFHSDPSQATDFTEKLIWAALEGCYDPEIPDANIVELGLVYGVRWDKEKGVAEIRMTLTSPHCPIGDYILEQVRQSVSSVPSVKEVRIDLTFDPPWSLERIKPEVRQKLGLEW</sequence>
<feature type="transmembrane region" description="Helical" evidence="2">
    <location>
        <begin position="476"/>
        <end position="494"/>
    </location>
</feature>
<evidence type="ECO:0000259" key="3">
    <source>
        <dbReference type="Pfam" id="PF01883"/>
    </source>
</evidence>
<dbReference type="InterPro" id="IPR002744">
    <property type="entry name" value="MIP18-like"/>
</dbReference>
<feature type="compositionally biased region" description="Basic and acidic residues" evidence="1">
    <location>
        <begin position="627"/>
        <end position="639"/>
    </location>
</feature>
<dbReference type="Pfam" id="PF01883">
    <property type="entry name" value="FeS_assembly_P"/>
    <property type="match status" value="1"/>
</dbReference>
<feature type="transmembrane region" description="Helical" evidence="2">
    <location>
        <begin position="221"/>
        <end position="250"/>
    </location>
</feature>
<feature type="transmembrane region" description="Helical" evidence="2">
    <location>
        <begin position="262"/>
        <end position="287"/>
    </location>
</feature>
<dbReference type="Gene3D" id="3.30.300.130">
    <property type="entry name" value="Fe-S cluster assembly (FSCA)"/>
    <property type="match status" value="1"/>
</dbReference>
<evidence type="ECO:0000256" key="2">
    <source>
        <dbReference type="SAM" id="Phobius"/>
    </source>
</evidence>
<dbReference type="Pfam" id="PF05940">
    <property type="entry name" value="NnrS"/>
    <property type="match status" value="1"/>
</dbReference>
<feature type="transmembrane region" description="Helical" evidence="2">
    <location>
        <begin position="500"/>
        <end position="523"/>
    </location>
</feature>
<dbReference type="RefSeq" id="WP_259096213.1">
    <property type="nucleotide sequence ID" value="NZ_CP130454.1"/>
</dbReference>
<dbReference type="SUPFAM" id="SSF140683">
    <property type="entry name" value="SP0561-like"/>
    <property type="match status" value="2"/>
</dbReference>
<feature type="transmembrane region" description="Helical" evidence="2">
    <location>
        <begin position="144"/>
        <end position="162"/>
    </location>
</feature>
<keyword evidence="2" id="KW-0812">Transmembrane</keyword>